<accession>A0A3L7A2R9</accession>
<proteinExistence type="predicted"/>
<name>A0A3L7A2R9_9HYPH</name>
<gene>
    <name evidence="1" type="ORF">D9R14_18975</name>
</gene>
<protein>
    <submittedName>
        <fullName evidence="1">DUF2865 domain-containing protein</fullName>
    </submittedName>
</protein>
<keyword evidence="2" id="KW-1185">Reference proteome</keyword>
<evidence type="ECO:0000313" key="2">
    <source>
        <dbReference type="Proteomes" id="UP000269692"/>
    </source>
</evidence>
<dbReference type="Proteomes" id="UP000269692">
    <property type="component" value="Unassembled WGS sequence"/>
</dbReference>
<dbReference type="AlphaFoldDB" id="A0A3L7A2R9"/>
<dbReference type="InterPro" id="IPR021293">
    <property type="entry name" value="DUF2865"/>
</dbReference>
<reference evidence="1 2" key="1">
    <citation type="submission" date="2018-10" db="EMBL/GenBank/DDBJ databases">
        <title>Xanthobacter tagetidis genome sequencing and assembly.</title>
        <authorList>
            <person name="Maclea K.S."/>
            <person name="Goen A.E."/>
            <person name="Fatima S.A."/>
        </authorList>
    </citation>
    <scope>NUCLEOTIDE SEQUENCE [LARGE SCALE GENOMIC DNA]</scope>
    <source>
        <strain evidence="1 2">ATCC 700314</strain>
    </source>
</reference>
<comment type="caution">
    <text evidence="1">The sequence shown here is derived from an EMBL/GenBank/DDBJ whole genome shotgun (WGS) entry which is preliminary data.</text>
</comment>
<sequence length="162" mass="17436">MRGGVGSYAFCVRTCDGRYFPLQGRAEAGGEAAALAQCSGFCPAAKMDVYYTYASDKAIDGAVNAKGKTYTSLATAFVYRERLVPDCTCTADGRAGGMRYVDVTQDPTLRRGDIVMTAAGAKVFAGSAKARPPYRERDFVSPDRFPELGSAMRKRIAELTQL</sequence>
<dbReference type="Pfam" id="PF11064">
    <property type="entry name" value="DUF2865"/>
    <property type="match status" value="1"/>
</dbReference>
<dbReference type="OrthoDB" id="7850882at2"/>
<organism evidence="1 2">
    <name type="scientific">Xanthobacter tagetidis</name>
    <dbReference type="NCBI Taxonomy" id="60216"/>
    <lineage>
        <taxon>Bacteria</taxon>
        <taxon>Pseudomonadati</taxon>
        <taxon>Pseudomonadota</taxon>
        <taxon>Alphaproteobacteria</taxon>
        <taxon>Hyphomicrobiales</taxon>
        <taxon>Xanthobacteraceae</taxon>
        <taxon>Xanthobacter</taxon>
    </lineage>
</organism>
<evidence type="ECO:0000313" key="1">
    <source>
        <dbReference type="EMBL" id="RLP74467.1"/>
    </source>
</evidence>
<dbReference type="EMBL" id="RCTF01000019">
    <property type="protein sequence ID" value="RLP74467.1"/>
    <property type="molecule type" value="Genomic_DNA"/>
</dbReference>